<organism evidence="1 2">
    <name type="scientific">Favolaschia claudopus</name>
    <dbReference type="NCBI Taxonomy" id="2862362"/>
    <lineage>
        <taxon>Eukaryota</taxon>
        <taxon>Fungi</taxon>
        <taxon>Dikarya</taxon>
        <taxon>Basidiomycota</taxon>
        <taxon>Agaricomycotina</taxon>
        <taxon>Agaricomycetes</taxon>
        <taxon>Agaricomycetidae</taxon>
        <taxon>Agaricales</taxon>
        <taxon>Marasmiineae</taxon>
        <taxon>Mycenaceae</taxon>
        <taxon>Favolaschia</taxon>
    </lineage>
</organism>
<sequence>MPAPVLTIPELWDEIIGFVSHRPSLESVALVCRTFVASAQQNLFRKITFRDGGIFTGSDGATKDRTAITGAVVAGYLAELLTSSPHLLVYIKELDVDSRHIGCFAILSGIQWTNLRTIFFRHVSRIPGLARPSMETLASIPSLRKLEIWDNGWGTDEERLERLQWIIMSCASGLEFLTLFGYWIDAAPPSDPNQTHSVRHDRPKLRELSLSFCAGVTGLLWQAFDFTDIPFIRCEASWSPEVELFMHEIGGSVKNIAVAPRDRELFHIPIKDYFPDLECITSTALPCAARASDNDEFPPDTSNPPAAPFISMLRLLPPDNMLTRIVIQTEVDHLEMESFQTYVPELEDVVITRLPALQAVEIQVYPWQYVYRDTGFDWPYEKIVNQARKVFPRIAEKNLLFVRLR</sequence>
<proteinExistence type="predicted"/>
<evidence type="ECO:0008006" key="3">
    <source>
        <dbReference type="Google" id="ProtNLM"/>
    </source>
</evidence>
<evidence type="ECO:0000313" key="2">
    <source>
        <dbReference type="Proteomes" id="UP001362999"/>
    </source>
</evidence>
<gene>
    <name evidence="1" type="ORF">R3P38DRAFT_276165</name>
</gene>
<dbReference type="AlphaFoldDB" id="A0AAV9ZQA3"/>
<reference evidence="1 2" key="1">
    <citation type="journal article" date="2024" name="J Genomics">
        <title>Draft genome sequencing and assembly of Favolaschia claudopus CIRM-BRFM 2984 isolated from oak limbs.</title>
        <authorList>
            <person name="Navarro D."/>
            <person name="Drula E."/>
            <person name="Chaduli D."/>
            <person name="Cazenave R."/>
            <person name="Ahrendt S."/>
            <person name="Wang J."/>
            <person name="Lipzen A."/>
            <person name="Daum C."/>
            <person name="Barry K."/>
            <person name="Grigoriev I.V."/>
            <person name="Favel A."/>
            <person name="Rosso M.N."/>
            <person name="Martin F."/>
        </authorList>
    </citation>
    <scope>NUCLEOTIDE SEQUENCE [LARGE SCALE GENOMIC DNA]</scope>
    <source>
        <strain evidence="1 2">CIRM-BRFM 2984</strain>
    </source>
</reference>
<evidence type="ECO:0000313" key="1">
    <source>
        <dbReference type="EMBL" id="KAK6988674.1"/>
    </source>
</evidence>
<comment type="caution">
    <text evidence="1">The sequence shown here is derived from an EMBL/GenBank/DDBJ whole genome shotgun (WGS) entry which is preliminary data.</text>
</comment>
<accession>A0AAV9ZQA3</accession>
<name>A0AAV9ZQA3_9AGAR</name>
<keyword evidence="2" id="KW-1185">Reference proteome</keyword>
<dbReference type="SUPFAM" id="SSF52047">
    <property type="entry name" value="RNI-like"/>
    <property type="match status" value="1"/>
</dbReference>
<protein>
    <recommendedName>
        <fullName evidence="3">F-box domain-containing protein</fullName>
    </recommendedName>
</protein>
<dbReference type="EMBL" id="JAWWNJ010000121">
    <property type="protein sequence ID" value="KAK6988674.1"/>
    <property type="molecule type" value="Genomic_DNA"/>
</dbReference>
<dbReference type="Proteomes" id="UP001362999">
    <property type="component" value="Unassembled WGS sequence"/>
</dbReference>